<dbReference type="InterPro" id="IPR027417">
    <property type="entry name" value="P-loop_NTPase"/>
</dbReference>
<dbReference type="PANTHER" id="PTHR43581">
    <property type="entry name" value="ATP/GTP PHOSPHATASE"/>
    <property type="match status" value="1"/>
</dbReference>
<organism evidence="2 3">
    <name type="scientific">Chryseobacterium indologenes</name>
    <name type="common">Flavobacterium indologenes</name>
    <dbReference type="NCBI Taxonomy" id="253"/>
    <lineage>
        <taxon>Bacteria</taxon>
        <taxon>Pseudomonadati</taxon>
        <taxon>Bacteroidota</taxon>
        <taxon>Flavobacteriia</taxon>
        <taxon>Flavobacteriales</taxon>
        <taxon>Weeksellaceae</taxon>
        <taxon>Chryseobacterium group</taxon>
        <taxon>Chryseobacterium</taxon>
    </lineage>
</organism>
<dbReference type="Pfam" id="PF13304">
    <property type="entry name" value="AAA_21"/>
    <property type="match status" value="1"/>
</dbReference>
<dbReference type="EMBL" id="CP033930">
    <property type="protein sequence ID" value="AZB18453.1"/>
    <property type="molecule type" value="Genomic_DNA"/>
</dbReference>
<dbReference type="GO" id="GO:0016887">
    <property type="term" value="F:ATP hydrolysis activity"/>
    <property type="evidence" value="ECO:0007669"/>
    <property type="project" value="InterPro"/>
</dbReference>
<dbReference type="GO" id="GO:0005524">
    <property type="term" value="F:ATP binding"/>
    <property type="evidence" value="ECO:0007669"/>
    <property type="project" value="InterPro"/>
</dbReference>
<feature type="domain" description="ATPase AAA-type core" evidence="1">
    <location>
        <begin position="32"/>
        <end position="310"/>
    </location>
</feature>
<dbReference type="InterPro" id="IPR051396">
    <property type="entry name" value="Bact_Antivir_Def_Nuclease"/>
</dbReference>
<sequence>MKIRKVKWKGHPILGDLELDFLKPDNTPFDVVVFAGENGVGKTSILETIATFVNLGSFEFFEFIEYETEGKIVRAVPTDLEINTFYNLIDGESTTTIYVGKGHVHKESDENPLTISYNGGVFSKARADFKTEKIQSTTVKQLDVEKFDNDQEEDFTSLKQLLVDINNQDNAMYVRLNRDRGENNPLNWKEFYPTSKTFRFSKAFDDFFPNMKYEKADDVDGEKTILFKKNGKSISIDNLSTGEKQIVFRGTYLLRNIKNLTKALIFIDEPELSMHPKWQKNILEYYENLFTTNNILNSQMFFSTHSEHVLNSALNKKENHIVIILEDAQGTIESKKINAPSVLPSITTAETNYIAFNIISNDYHIELYGYLQEKFQLRKVKDTDEYIVNQTQFYNPAIHQKVYTYNHSRGTTTYNSLSTYIRNCIDHPDQIHSYSEAEIKTSIKLLIELCQQPSPV</sequence>
<dbReference type="SUPFAM" id="SSF52540">
    <property type="entry name" value="P-loop containing nucleoside triphosphate hydrolases"/>
    <property type="match status" value="1"/>
</dbReference>
<accession>A0AAD0YWW9</accession>
<dbReference type="Gene3D" id="3.40.50.300">
    <property type="entry name" value="P-loop containing nucleotide triphosphate hydrolases"/>
    <property type="match status" value="1"/>
</dbReference>
<evidence type="ECO:0000313" key="3">
    <source>
        <dbReference type="Proteomes" id="UP000269015"/>
    </source>
</evidence>
<dbReference type="PANTHER" id="PTHR43581:SF2">
    <property type="entry name" value="EXCINUCLEASE ATPASE SUBUNIT"/>
    <property type="match status" value="1"/>
</dbReference>
<dbReference type="InterPro" id="IPR003959">
    <property type="entry name" value="ATPase_AAA_core"/>
</dbReference>
<reference evidence="2 3" key="1">
    <citation type="submission" date="2018-11" db="EMBL/GenBank/DDBJ databases">
        <title>Proposal to divide the Flavobacteriaceae and reorganize its genera based on Amino Acid Identity values calculated from whole genome sequences.</title>
        <authorList>
            <person name="Nicholson A.C."/>
            <person name="Gulvik C.A."/>
            <person name="Whitney A.M."/>
            <person name="Humrighouse B.W."/>
            <person name="Bell M."/>
            <person name="Holmes B."/>
            <person name="Steigerwalt A.G."/>
            <person name="Villarma A."/>
            <person name="Sheth M."/>
            <person name="Batra D."/>
            <person name="Pryor J."/>
            <person name="Bernardet J.-F."/>
            <person name="Hugo C."/>
            <person name="Kampfer P."/>
            <person name="Newman J."/>
            <person name="McQuiston J.R."/>
        </authorList>
    </citation>
    <scope>NUCLEOTIDE SEQUENCE [LARGE SCALE GENOMIC DNA]</scope>
    <source>
        <strain evidence="2 3">H5559</strain>
    </source>
</reference>
<dbReference type="RefSeq" id="WP_123861748.1">
    <property type="nucleotide sequence ID" value="NZ_CP033930.1"/>
</dbReference>
<evidence type="ECO:0000259" key="1">
    <source>
        <dbReference type="Pfam" id="PF13304"/>
    </source>
</evidence>
<dbReference type="Proteomes" id="UP000269015">
    <property type="component" value="Chromosome"/>
</dbReference>
<evidence type="ECO:0000313" key="2">
    <source>
        <dbReference type="EMBL" id="AZB18453.1"/>
    </source>
</evidence>
<protein>
    <recommendedName>
        <fullName evidence="1">ATPase AAA-type core domain-containing protein</fullName>
    </recommendedName>
</protein>
<gene>
    <name evidence="2" type="ORF">EG352_11990</name>
</gene>
<name>A0AAD0YWW9_CHRID</name>
<dbReference type="AlphaFoldDB" id="A0AAD0YWW9"/>
<proteinExistence type="predicted"/>